<dbReference type="EMBL" id="BOOU01000068">
    <property type="protein sequence ID" value="GII80046.1"/>
    <property type="molecule type" value="Genomic_DNA"/>
</dbReference>
<evidence type="ECO:0000256" key="5">
    <source>
        <dbReference type="ARBA" id="ARBA00023136"/>
    </source>
</evidence>
<dbReference type="InterPro" id="IPR029044">
    <property type="entry name" value="Nucleotide-diphossugar_trans"/>
</dbReference>
<protein>
    <submittedName>
        <fullName evidence="7">Hyaluronan synthase</fullName>
    </submittedName>
</protein>
<dbReference type="GO" id="GO:0085029">
    <property type="term" value="P:extracellular matrix assembly"/>
    <property type="evidence" value="ECO:0007669"/>
    <property type="project" value="TreeGrafter"/>
</dbReference>
<gene>
    <name evidence="7" type="primary">hasA</name>
    <name evidence="7" type="ORF">Sru01_50280</name>
</gene>
<dbReference type="SUPFAM" id="SSF53448">
    <property type="entry name" value="Nucleotide-diphospho-sugar transferases"/>
    <property type="match status" value="1"/>
</dbReference>
<feature type="transmembrane region" description="Helical" evidence="6">
    <location>
        <begin position="319"/>
        <end position="340"/>
    </location>
</feature>
<dbReference type="PANTHER" id="PTHR22913">
    <property type="entry name" value="HYALURONAN SYNTHASE"/>
    <property type="match status" value="1"/>
</dbReference>
<evidence type="ECO:0000256" key="4">
    <source>
        <dbReference type="ARBA" id="ARBA00022679"/>
    </source>
</evidence>
<keyword evidence="6" id="KW-1133">Transmembrane helix</keyword>
<keyword evidence="8" id="KW-1185">Reference proteome</keyword>
<evidence type="ECO:0000256" key="6">
    <source>
        <dbReference type="SAM" id="Phobius"/>
    </source>
</evidence>
<feature type="transmembrane region" description="Helical" evidence="6">
    <location>
        <begin position="352"/>
        <end position="369"/>
    </location>
</feature>
<keyword evidence="2" id="KW-1003">Cell membrane</keyword>
<evidence type="ECO:0000313" key="8">
    <source>
        <dbReference type="Proteomes" id="UP000655287"/>
    </source>
</evidence>
<keyword evidence="4" id="KW-0808">Transferase</keyword>
<dbReference type="PANTHER" id="PTHR22913:SF12">
    <property type="entry name" value="MANNURONAN SYNTHASE"/>
    <property type="match status" value="1"/>
</dbReference>
<dbReference type="RefSeq" id="WP_203990325.1">
    <property type="nucleotide sequence ID" value="NZ_BOOU01000068.1"/>
</dbReference>
<evidence type="ECO:0000256" key="3">
    <source>
        <dbReference type="ARBA" id="ARBA00022676"/>
    </source>
</evidence>
<keyword evidence="5 6" id="KW-0472">Membrane</keyword>
<comment type="subcellular location">
    <subcellularLocation>
        <location evidence="1">Cell membrane</location>
    </subcellularLocation>
</comment>
<dbReference type="Gene3D" id="3.90.550.10">
    <property type="entry name" value="Spore Coat Polysaccharide Biosynthesis Protein SpsA, Chain A"/>
    <property type="match status" value="1"/>
</dbReference>
<comment type="caution">
    <text evidence="7">The sequence shown here is derived from an EMBL/GenBank/DDBJ whole genome shotgun (WGS) entry which is preliminary data.</text>
</comment>
<reference evidence="7" key="1">
    <citation type="submission" date="2021-01" db="EMBL/GenBank/DDBJ databases">
        <title>Whole genome shotgun sequence of Sphaerisporangium rufum NBRC 109079.</title>
        <authorList>
            <person name="Komaki H."/>
            <person name="Tamura T."/>
        </authorList>
    </citation>
    <scope>NUCLEOTIDE SEQUENCE</scope>
    <source>
        <strain evidence="7">NBRC 109079</strain>
    </source>
</reference>
<keyword evidence="3" id="KW-0328">Glycosyltransferase</keyword>
<proteinExistence type="predicted"/>
<dbReference type="GO" id="GO:0030213">
    <property type="term" value="P:hyaluronan biosynthetic process"/>
    <property type="evidence" value="ECO:0007669"/>
    <property type="project" value="TreeGrafter"/>
</dbReference>
<dbReference type="GO" id="GO:0050501">
    <property type="term" value="F:hyaluronan synthase activity"/>
    <property type="evidence" value="ECO:0007669"/>
    <property type="project" value="TreeGrafter"/>
</dbReference>
<dbReference type="Proteomes" id="UP000655287">
    <property type="component" value="Unassembled WGS sequence"/>
</dbReference>
<sequence length="434" mass="47157">MKALLRPSLPAFLVLAVLLAVLVQGPPGVYGLVVGTILAAKLLVALTYRPYRAADLPGDTAGLRVTAVVPIYNEDPGTLELALRALAGQTRPPQAVRVVDDASADPAGAATARALAAEFAARGIDYRVLVQPRNAGKRAAMGRAFAGTPDTDVYLCVDSDTVLEPDAVGELLVPFADPRVTASTGLVLPSNRGRNLLTCLQELRYAASFLVERAAYTRAGAVLCCSGALSMYRASVIREHGADFLGQRFLGRCATFGDDRRLTNYALLDGRAVFQERALAHTAVPERLSHFVRQQVRWNKSFFRESLWALVHQPKTRPAFWLTVVELGAWAGFSAALAYLLVLHPLTTPETWGTSVTGYLGLVTIMGYLRTVRYLDLRHRGTGPLRRLGLFLLAPLYGVLHLVVLIPVRFYALATLFRTGWGSRQHGVEVRTAT</sequence>
<name>A0A919R5G3_9ACTN</name>
<evidence type="ECO:0000256" key="2">
    <source>
        <dbReference type="ARBA" id="ARBA00022475"/>
    </source>
</evidence>
<dbReference type="AlphaFoldDB" id="A0A919R5G3"/>
<feature type="transmembrane region" description="Helical" evidence="6">
    <location>
        <begin position="7"/>
        <end position="23"/>
    </location>
</feature>
<dbReference type="GO" id="GO:0005886">
    <property type="term" value="C:plasma membrane"/>
    <property type="evidence" value="ECO:0007669"/>
    <property type="project" value="UniProtKB-SubCell"/>
</dbReference>
<evidence type="ECO:0000256" key="1">
    <source>
        <dbReference type="ARBA" id="ARBA00004236"/>
    </source>
</evidence>
<accession>A0A919R5G3</accession>
<evidence type="ECO:0000313" key="7">
    <source>
        <dbReference type="EMBL" id="GII80046.1"/>
    </source>
</evidence>
<feature type="transmembrane region" description="Helical" evidence="6">
    <location>
        <begin position="29"/>
        <end position="48"/>
    </location>
</feature>
<organism evidence="7 8">
    <name type="scientific">Sphaerisporangium rufum</name>
    <dbReference type="NCBI Taxonomy" id="1381558"/>
    <lineage>
        <taxon>Bacteria</taxon>
        <taxon>Bacillati</taxon>
        <taxon>Actinomycetota</taxon>
        <taxon>Actinomycetes</taxon>
        <taxon>Streptosporangiales</taxon>
        <taxon>Streptosporangiaceae</taxon>
        <taxon>Sphaerisporangium</taxon>
    </lineage>
</organism>
<feature type="transmembrane region" description="Helical" evidence="6">
    <location>
        <begin position="390"/>
        <end position="412"/>
    </location>
</feature>
<keyword evidence="6" id="KW-0812">Transmembrane</keyword>
<dbReference type="Pfam" id="PF13641">
    <property type="entry name" value="Glyco_tranf_2_3"/>
    <property type="match status" value="1"/>
</dbReference>